<sequence length="672" mass="74994">MIRRSRGNRLMGRRISAMFTDAKLYAEASGPQQKKAYKMLLDYSHWLQWSEGERVLDIGSGPGNITEKLLLPFLADDIDCLVGVDKSEEMVRYARGACTDKRLRFYEMDITDRDQESLVADLPNQLAQGSFDKVFCFYLLHWMADKFSLALSNICHLMKPGGQGLCIQYTRIPVYDTYVVMGESEKWKPYLKGVTLEYNPLRTKKDPCEFMEKKLKEAGLVAEDISCYSSYNVYRKRADLQAIMTSIDPFLQYLPEGVHAEYMDDFLDTLLKRAVKTDDGYICIPFTIMTCAFSKPTSEFVGPNRFWQIAIVNSAVWVVFRVTRADHGLTGTWTSFRKLEARPPVAEGENGLANTARDVLVSGPSNGGWVTKIPPYKQQLRPSLISLYYLIVPIWHPFVDPSIVAEDQSLTEAPDGRLHPKLCPAPLVGAEMLNTARGLPSVLIVEKGSSLGTPGCGLLLSAADGASRTVLFLWTSPNLRKILGPVVRPCGGEGVVTAKIIPDPPSSVASPQQSNFPTSAEVVCSAYTPIRSVVELLTLHCESASEIYSQLVETYGYPRSEYRKQRHCHQCLSVYVGSKGGRSVEEKIQGSWKWELLPYVLDHESEDTRGIGGGGRVSTPCSRRKTINVPDRGTKGRSRGFGAIRVEKWNGFEKCQPLRSPTTFEELPPAGY</sequence>
<gene>
    <name evidence="2" type="ORF">AAG570_009128</name>
</gene>
<dbReference type="Proteomes" id="UP001558652">
    <property type="component" value="Unassembled WGS sequence"/>
</dbReference>
<name>A0ABD0YSX8_9HEMI</name>
<dbReference type="EMBL" id="JBFDAA010000003">
    <property type="protein sequence ID" value="KAL1139067.1"/>
    <property type="molecule type" value="Genomic_DNA"/>
</dbReference>
<reference evidence="2 3" key="1">
    <citation type="submission" date="2024-07" db="EMBL/GenBank/DDBJ databases">
        <title>Chromosome-level genome assembly of the water stick insect Ranatra chinensis (Heteroptera: Nepidae).</title>
        <authorList>
            <person name="Liu X."/>
        </authorList>
    </citation>
    <scope>NUCLEOTIDE SEQUENCE [LARGE SCALE GENOMIC DNA]</scope>
    <source>
        <strain evidence="2">Cailab_2021Rc</strain>
        <tissue evidence="2">Muscle</tissue>
    </source>
</reference>
<evidence type="ECO:0000313" key="2">
    <source>
        <dbReference type="EMBL" id="KAL1139067.1"/>
    </source>
</evidence>
<dbReference type="CDD" id="cd02440">
    <property type="entry name" value="AdoMet_MTases"/>
    <property type="match status" value="1"/>
</dbReference>
<dbReference type="SUPFAM" id="SSF53335">
    <property type="entry name" value="S-adenosyl-L-methionine-dependent methyltransferases"/>
    <property type="match status" value="1"/>
</dbReference>
<evidence type="ECO:0000259" key="1">
    <source>
        <dbReference type="Pfam" id="PF13847"/>
    </source>
</evidence>
<accession>A0ABD0YSX8</accession>
<dbReference type="PANTHER" id="PTHR43464">
    <property type="entry name" value="METHYLTRANSFERASE"/>
    <property type="match status" value="1"/>
</dbReference>
<dbReference type="PANTHER" id="PTHR43464:SF23">
    <property type="entry name" value="JUVENILE HORMONE ACID O-METHYLTRANSFERASE"/>
    <property type="match status" value="1"/>
</dbReference>
<dbReference type="InterPro" id="IPR029063">
    <property type="entry name" value="SAM-dependent_MTases_sf"/>
</dbReference>
<dbReference type="InterPro" id="IPR025714">
    <property type="entry name" value="Methyltranfer_dom"/>
</dbReference>
<feature type="domain" description="Methyltransferase" evidence="1">
    <location>
        <begin position="51"/>
        <end position="171"/>
    </location>
</feature>
<comment type="caution">
    <text evidence="2">The sequence shown here is derived from an EMBL/GenBank/DDBJ whole genome shotgun (WGS) entry which is preliminary data.</text>
</comment>
<dbReference type="Pfam" id="PF13847">
    <property type="entry name" value="Methyltransf_31"/>
    <property type="match status" value="1"/>
</dbReference>
<evidence type="ECO:0000313" key="3">
    <source>
        <dbReference type="Proteomes" id="UP001558652"/>
    </source>
</evidence>
<protein>
    <recommendedName>
        <fullName evidence="1">Methyltransferase domain-containing protein</fullName>
    </recommendedName>
</protein>
<organism evidence="2 3">
    <name type="scientific">Ranatra chinensis</name>
    <dbReference type="NCBI Taxonomy" id="642074"/>
    <lineage>
        <taxon>Eukaryota</taxon>
        <taxon>Metazoa</taxon>
        <taxon>Ecdysozoa</taxon>
        <taxon>Arthropoda</taxon>
        <taxon>Hexapoda</taxon>
        <taxon>Insecta</taxon>
        <taxon>Pterygota</taxon>
        <taxon>Neoptera</taxon>
        <taxon>Paraneoptera</taxon>
        <taxon>Hemiptera</taxon>
        <taxon>Heteroptera</taxon>
        <taxon>Panheteroptera</taxon>
        <taxon>Nepomorpha</taxon>
        <taxon>Nepidae</taxon>
        <taxon>Ranatrinae</taxon>
        <taxon>Ranatra</taxon>
    </lineage>
</organism>
<dbReference type="AlphaFoldDB" id="A0ABD0YSX8"/>
<dbReference type="Gene3D" id="3.40.50.150">
    <property type="entry name" value="Vaccinia Virus protein VP39"/>
    <property type="match status" value="1"/>
</dbReference>
<keyword evidence="3" id="KW-1185">Reference proteome</keyword>
<proteinExistence type="predicted"/>